<dbReference type="GO" id="GO:0000156">
    <property type="term" value="F:phosphorelay response regulator activity"/>
    <property type="evidence" value="ECO:0007669"/>
    <property type="project" value="TreeGrafter"/>
</dbReference>
<comment type="catalytic activity">
    <reaction evidence="1">
        <text>ATP + protein L-histidine = ADP + protein N-phospho-L-histidine.</text>
        <dbReference type="EC" id="2.7.13.3"/>
    </reaction>
</comment>
<dbReference type="GO" id="GO:0030295">
    <property type="term" value="F:protein kinase activator activity"/>
    <property type="evidence" value="ECO:0007669"/>
    <property type="project" value="TreeGrafter"/>
</dbReference>
<proteinExistence type="predicted"/>
<evidence type="ECO:0000256" key="4">
    <source>
        <dbReference type="ARBA" id="ARBA00022679"/>
    </source>
</evidence>
<evidence type="ECO:0000256" key="7">
    <source>
        <dbReference type="ARBA" id="ARBA00022840"/>
    </source>
</evidence>
<evidence type="ECO:0000256" key="8">
    <source>
        <dbReference type="ARBA" id="ARBA00023012"/>
    </source>
</evidence>
<dbReference type="eggNOG" id="COG4251">
    <property type="taxonomic scope" value="Bacteria"/>
</dbReference>
<dbReference type="SUPFAM" id="SSF55874">
    <property type="entry name" value="ATPase domain of HSP90 chaperone/DNA topoisomerase II/histidine kinase"/>
    <property type="match status" value="1"/>
</dbReference>
<evidence type="ECO:0000256" key="5">
    <source>
        <dbReference type="ARBA" id="ARBA00022741"/>
    </source>
</evidence>
<dbReference type="Pfam" id="PF02518">
    <property type="entry name" value="HATPase_c"/>
    <property type="match status" value="1"/>
</dbReference>
<dbReference type="RefSeq" id="WP_045458436.1">
    <property type="nucleotide sequence ID" value="NZ_BBLT01000001.1"/>
</dbReference>
<dbReference type="InterPro" id="IPR005467">
    <property type="entry name" value="His_kinase_dom"/>
</dbReference>
<dbReference type="AlphaFoldDB" id="A0A098L9B5"/>
<dbReference type="Proteomes" id="UP000030185">
    <property type="component" value="Unassembled WGS sequence"/>
</dbReference>
<keyword evidence="8" id="KW-0902">Two-component regulatory system</keyword>
<keyword evidence="6" id="KW-0418">Kinase</keyword>
<dbReference type="InterPro" id="IPR036097">
    <property type="entry name" value="HisK_dim/P_sf"/>
</dbReference>
<keyword evidence="3" id="KW-0597">Phosphoprotein</keyword>
<dbReference type="InterPro" id="IPR003661">
    <property type="entry name" value="HisK_dim/P_dom"/>
</dbReference>
<organism evidence="10 11">
    <name type="scientific">Sporocytophaga myxococcoides</name>
    <dbReference type="NCBI Taxonomy" id="153721"/>
    <lineage>
        <taxon>Bacteria</taxon>
        <taxon>Pseudomonadati</taxon>
        <taxon>Bacteroidota</taxon>
        <taxon>Cytophagia</taxon>
        <taxon>Cytophagales</taxon>
        <taxon>Cytophagaceae</taxon>
        <taxon>Sporocytophaga</taxon>
    </lineage>
</organism>
<dbReference type="SUPFAM" id="SSF47384">
    <property type="entry name" value="Homodimeric domain of signal transducing histidine kinase"/>
    <property type="match status" value="1"/>
</dbReference>
<dbReference type="OrthoDB" id="1522284at2"/>
<dbReference type="CDD" id="cd00082">
    <property type="entry name" value="HisKA"/>
    <property type="match status" value="1"/>
</dbReference>
<dbReference type="PROSITE" id="PS50109">
    <property type="entry name" value="HIS_KIN"/>
    <property type="match status" value="1"/>
</dbReference>
<dbReference type="SMART" id="SM00387">
    <property type="entry name" value="HATPase_c"/>
    <property type="match status" value="1"/>
</dbReference>
<accession>A0A098L9B5</accession>
<dbReference type="SMART" id="SM00388">
    <property type="entry name" value="HisKA"/>
    <property type="match status" value="1"/>
</dbReference>
<evidence type="ECO:0000256" key="1">
    <source>
        <dbReference type="ARBA" id="ARBA00000085"/>
    </source>
</evidence>
<gene>
    <name evidence="10" type="ORF">MYP_723</name>
</gene>
<dbReference type="InterPro" id="IPR004358">
    <property type="entry name" value="Sig_transdc_His_kin-like_C"/>
</dbReference>
<dbReference type="Pfam" id="PF00512">
    <property type="entry name" value="HisKA"/>
    <property type="match status" value="1"/>
</dbReference>
<dbReference type="InterPro" id="IPR050351">
    <property type="entry name" value="BphY/WalK/GraS-like"/>
</dbReference>
<name>A0A098L9B5_9BACT</name>
<dbReference type="PANTHER" id="PTHR42878">
    <property type="entry name" value="TWO-COMPONENT HISTIDINE KINASE"/>
    <property type="match status" value="1"/>
</dbReference>
<evidence type="ECO:0000259" key="9">
    <source>
        <dbReference type="PROSITE" id="PS50109"/>
    </source>
</evidence>
<dbReference type="GO" id="GO:0007234">
    <property type="term" value="P:osmosensory signaling via phosphorelay pathway"/>
    <property type="evidence" value="ECO:0007669"/>
    <property type="project" value="TreeGrafter"/>
</dbReference>
<dbReference type="STRING" id="153721.MYP_723"/>
<keyword evidence="11" id="KW-1185">Reference proteome</keyword>
<comment type="caution">
    <text evidence="10">The sequence shown here is derived from an EMBL/GenBank/DDBJ whole genome shotgun (WGS) entry which is preliminary data.</text>
</comment>
<evidence type="ECO:0000256" key="3">
    <source>
        <dbReference type="ARBA" id="ARBA00022553"/>
    </source>
</evidence>
<keyword evidence="4" id="KW-0808">Transferase</keyword>
<keyword evidence="5" id="KW-0547">Nucleotide-binding</keyword>
<dbReference type="PANTHER" id="PTHR42878:SF7">
    <property type="entry name" value="SENSOR HISTIDINE KINASE GLRK"/>
    <property type="match status" value="1"/>
</dbReference>
<dbReference type="PRINTS" id="PR00344">
    <property type="entry name" value="BCTRLSENSOR"/>
</dbReference>
<dbReference type="GO" id="GO:0005524">
    <property type="term" value="F:ATP binding"/>
    <property type="evidence" value="ECO:0007669"/>
    <property type="project" value="UniProtKB-KW"/>
</dbReference>
<evidence type="ECO:0000313" key="10">
    <source>
        <dbReference type="EMBL" id="GAL83496.1"/>
    </source>
</evidence>
<keyword evidence="7" id="KW-0067">ATP-binding</keyword>
<dbReference type="InterPro" id="IPR036890">
    <property type="entry name" value="HATPase_C_sf"/>
</dbReference>
<dbReference type="EMBL" id="BBLT01000001">
    <property type="protein sequence ID" value="GAL83496.1"/>
    <property type="molecule type" value="Genomic_DNA"/>
</dbReference>
<protein>
    <recommendedName>
        <fullName evidence="2">histidine kinase</fullName>
        <ecNumber evidence="2">2.7.13.3</ecNumber>
    </recommendedName>
</protein>
<reference evidence="10 11" key="1">
    <citation type="submission" date="2014-09" db="EMBL/GenBank/DDBJ databases">
        <title>Sporocytophaga myxococcoides PG-01 genome sequencing.</title>
        <authorList>
            <person name="Liu L."/>
            <person name="Gao P.J."/>
            <person name="Chen G.J."/>
            <person name="Wang L.S."/>
        </authorList>
    </citation>
    <scope>NUCLEOTIDE SEQUENCE [LARGE SCALE GENOMIC DNA]</scope>
    <source>
        <strain evidence="10 11">PG-01</strain>
    </source>
</reference>
<evidence type="ECO:0000256" key="2">
    <source>
        <dbReference type="ARBA" id="ARBA00012438"/>
    </source>
</evidence>
<dbReference type="GO" id="GO:0000155">
    <property type="term" value="F:phosphorelay sensor kinase activity"/>
    <property type="evidence" value="ECO:0007669"/>
    <property type="project" value="InterPro"/>
</dbReference>
<feature type="domain" description="Histidine kinase" evidence="9">
    <location>
        <begin position="235"/>
        <end position="447"/>
    </location>
</feature>
<evidence type="ECO:0000256" key="6">
    <source>
        <dbReference type="ARBA" id="ARBA00022777"/>
    </source>
</evidence>
<dbReference type="InterPro" id="IPR003594">
    <property type="entry name" value="HATPase_dom"/>
</dbReference>
<evidence type="ECO:0000313" key="11">
    <source>
        <dbReference type="Proteomes" id="UP000030185"/>
    </source>
</evidence>
<dbReference type="EC" id="2.7.13.3" evidence="2"/>
<dbReference type="Gene3D" id="3.30.565.10">
    <property type="entry name" value="Histidine kinase-like ATPase, C-terminal domain"/>
    <property type="match status" value="1"/>
</dbReference>
<dbReference type="Gene3D" id="1.10.287.130">
    <property type="match status" value="1"/>
</dbReference>
<sequence>MEKSNGQIEHRRLSCLIDINGTFLKVDDRCRTILLDEEMQPSSNFHNTCLDKYAKLFTSFLSIVEKNNPAAIILRHKNNKGFLEIEWTVKLNDNGNSFSLNGLIRPDFTATELKNKIQEYIYPIIITDTYLKITSYNKAFENINPAVSGRLIEMDLKEILLDKKGNFLYEDTFYAGDCFFIPLQLKFNDHISDYVASILSLVDKNIITLFPDANSSLKQNELKKKEEDINTFIYKVSHDFKGPLTSLNGVLDIAADELKDSAFIPFLNMIRTCSDKLEALITTLLELSRVQATPIVEEAIDLHQLISELKNEIQKQVPVLFNNVQLSVPETLPVFITDIRVFRIALKHLLLNAFVFQKKTRQQPTIELKVSKDSSAIVFEVIDNGLGIAENKMERVFEMFYKGSDYSIGTGMGLYLAKVAVHRLSGKLILTSKLDEGTRAIIKLPQS</sequence>